<feature type="region of interest" description="Disordered" evidence="1">
    <location>
        <begin position="283"/>
        <end position="302"/>
    </location>
</feature>
<feature type="compositionally biased region" description="Polar residues" evidence="1">
    <location>
        <begin position="17"/>
        <end position="34"/>
    </location>
</feature>
<feature type="compositionally biased region" description="Low complexity" evidence="1">
    <location>
        <begin position="52"/>
        <end position="96"/>
    </location>
</feature>
<name>A0A6A6PM67_9PEZI</name>
<dbReference type="InterPro" id="IPR018814">
    <property type="entry name" value="DUF5427"/>
</dbReference>
<dbReference type="Proteomes" id="UP000799767">
    <property type="component" value="Unassembled WGS sequence"/>
</dbReference>
<dbReference type="RefSeq" id="XP_033587750.1">
    <property type="nucleotide sequence ID" value="XM_033737427.1"/>
</dbReference>
<reference evidence="2" key="1">
    <citation type="journal article" date="2020" name="Stud. Mycol.">
        <title>101 Dothideomycetes genomes: a test case for predicting lifestyles and emergence of pathogens.</title>
        <authorList>
            <person name="Haridas S."/>
            <person name="Albert R."/>
            <person name="Binder M."/>
            <person name="Bloem J."/>
            <person name="Labutti K."/>
            <person name="Salamov A."/>
            <person name="Andreopoulos B."/>
            <person name="Baker S."/>
            <person name="Barry K."/>
            <person name="Bills G."/>
            <person name="Bluhm B."/>
            <person name="Cannon C."/>
            <person name="Castanera R."/>
            <person name="Culley D."/>
            <person name="Daum C."/>
            <person name="Ezra D."/>
            <person name="Gonzalez J."/>
            <person name="Henrissat B."/>
            <person name="Kuo A."/>
            <person name="Liang C."/>
            <person name="Lipzen A."/>
            <person name="Lutzoni F."/>
            <person name="Magnuson J."/>
            <person name="Mondo S."/>
            <person name="Nolan M."/>
            <person name="Ohm R."/>
            <person name="Pangilinan J."/>
            <person name="Park H.-J."/>
            <person name="Ramirez L."/>
            <person name="Alfaro M."/>
            <person name="Sun H."/>
            <person name="Tritt A."/>
            <person name="Yoshinaga Y."/>
            <person name="Zwiers L.-H."/>
            <person name="Turgeon B."/>
            <person name="Goodwin S."/>
            <person name="Spatafora J."/>
            <person name="Crous P."/>
            <person name="Grigoriev I."/>
        </authorList>
    </citation>
    <scope>NUCLEOTIDE SEQUENCE</scope>
    <source>
        <strain evidence="2">CBS 113389</strain>
    </source>
</reference>
<keyword evidence="3" id="KW-1185">Reference proteome</keyword>
<dbReference type="AlphaFoldDB" id="A0A6A6PM67"/>
<organism evidence="2 3">
    <name type="scientific">Neohortaea acidophila</name>
    <dbReference type="NCBI Taxonomy" id="245834"/>
    <lineage>
        <taxon>Eukaryota</taxon>
        <taxon>Fungi</taxon>
        <taxon>Dikarya</taxon>
        <taxon>Ascomycota</taxon>
        <taxon>Pezizomycotina</taxon>
        <taxon>Dothideomycetes</taxon>
        <taxon>Dothideomycetidae</taxon>
        <taxon>Mycosphaerellales</taxon>
        <taxon>Teratosphaeriaceae</taxon>
        <taxon>Neohortaea</taxon>
    </lineage>
</organism>
<gene>
    <name evidence="2" type="ORF">BDY17DRAFT_325891</name>
</gene>
<accession>A0A6A6PM67</accession>
<protein>
    <submittedName>
        <fullName evidence="2">Maintenance of telomere capping protein 1</fullName>
    </submittedName>
</protein>
<dbReference type="PANTHER" id="PTHR28265:SF1">
    <property type="entry name" value="MAINTENANCE OF TELOMERE CAPPING PROTEIN 1"/>
    <property type="match status" value="1"/>
</dbReference>
<feature type="compositionally biased region" description="Low complexity" evidence="1">
    <location>
        <begin position="145"/>
        <end position="163"/>
    </location>
</feature>
<feature type="region of interest" description="Disordered" evidence="1">
    <location>
        <begin position="1"/>
        <end position="168"/>
    </location>
</feature>
<feature type="compositionally biased region" description="Low complexity" evidence="1">
    <location>
        <begin position="288"/>
        <end position="298"/>
    </location>
</feature>
<evidence type="ECO:0000313" key="2">
    <source>
        <dbReference type="EMBL" id="KAF2481180.1"/>
    </source>
</evidence>
<evidence type="ECO:0000256" key="1">
    <source>
        <dbReference type="SAM" id="MobiDB-lite"/>
    </source>
</evidence>
<proteinExistence type="predicted"/>
<dbReference type="GeneID" id="54478429"/>
<dbReference type="Pfam" id="PF10310">
    <property type="entry name" value="DUF5427"/>
    <property type="match status" value="1"/>
</dbReference>
<dbReference type="EMBL" id="MU001638">
    <property type="protein sequence ID" value="KAF2481180.1"/>
    <property type="molecule type" value="Genomic_DNA"/>
</dbReference>
<sequence length="531" mass="56580">MSRKQDEDLLAQLDALSNESPDTPSTTKQSSTRATTNTNDDDDDDGAFALEAIQAQLATKRAAAAAAASSAQPASSTHASRPTTPRLSSSTTSGGTNKSPRRAEHTPASSGPPSGRNSEERARGVAARSSGDGGRSYHQSFVPGEEPLPAPAQQKAEQQQQKKSGGGWWGSMFSAATAAVSQAQNLAKEIRENEEALKWAEQVRGYGAGLQTLSTDIRSRALPTFSTLLSHIAPPIAAHERLQIHTTHDILHYPSLDPLIYSTFSRIMSQVEGGDLLVIQRGSENRSRSGSSEGYRGSVLGGTSGGWADGPWWRDEGQKRDLGVVRGLKEGSRLARVSAESYAKEFFDARGGVEEAARRALEGESQSNPVRSSDIFLAIQAVGYTAEADLFAGDAHEAGVKKAETAGVVEPEDSAEDLVCFAIYLHDPLHSLSFSSLSQPFPQKWVGWLDAAASATSDDGLPESIVEMIEAGGVDPREWVAEWMEEVLVLVVGVVAQRYVARRMGVGEGGLGKGKRRVEENEVAGEAARAL</sequence>
<dbReference type="OrthoDB" id="5594977at2759"/>
<feature type="compositionally biased region" description="Polar residues" evidence="1">
    <location>
        <begin position="107"/>
        <end position="116"/>
    </location>
</feature>
<dbReference type="PANTHER" id="PTHR28265">
    <property type="entry name" value="MAINTENANCE OF TELOMERE CAPPING PROTEIN 1"/>
    <property type="match status" value="1"/>
</dbReference>
<evidence type="ECO:0000313" key="3">
    <source>
        <dbReference type="Proteomes" id="UP000799767"/>
    </source>
</evidence>